<dbReference type="Proteomes" id="UP000717752">
    <property type="component" value="Unassembled WGS sequence"/>
</dbReference>
<sequence length="85" mass="8986">MDISVIILASGVVFGGGCAIIAANKNRDPLGWFAMGFLFSFIALVVIAAISPVEKPNVDRATSRRAAAKNGFVANPKDPERPWLG</sequence>
<name>A0ABS7H1H6_9HYPH</name>
<evidence type="ECO:0000313" key="2">
    <source>
        <dbReference type="EMBL" id="MBW9055995.1"/>
    </source>
</evidence>
<evidence type="ECO:0000256" key="1">
    <source>
        <dbReference type="SAM" id="Phobius"/>
    </source>
</evidence>
<keyword evidence="1" id="KW-1133">Transmembrane helix</keyword>
<gene>
    <name evidence="2" type="ORF">JNB85_26650</name>
</gene>
<protein>
    <submittedName>
        <fullName evidence="2">Uncharacterized protein</fullName>
    </submittedName>
</protein>
<comment type="caution">
    <text evidence="2">The sequence shown here is derived from an EMBL/GenBank/DDBJ whole genome shotgun (WGS) entry which is preliminary data.</text>
</comment>
<dbReference type="EMBL" id="JAEUAK010000014">
    <property type="protein sequence ID" value="MBW9055995.1"/>
    <property type="molecule type" value="Genomic_DNA"/>
</dbReference>
<organism evidence="2 3">
    <name type="scientific">Rhizobium mesosinicum</name>
    <dbReference type="NCBI Taxonomy" id="335017"/>
    <lineage>
        <taxon>Bacteria</taxon>
        <taxon>Pseudomonadati</taxon>
        <taxon>Pseudomonadota</taxon>
        <taxon>Alphaproteobacteria</taxon>
        <taxon>Hyphomicrobiales</taxon>
        <taxon>Rhizobiaceae</taxon>
        <taxon>Rhizobium/Agrobacterium group</taxon>
        <taxon>Rhizobium</taxon>
    </lineage>
</organism>
<feature type="transmembrane region" description="Helical" evidence="1">
    <location>
        <begin position="29"/>
        <end position="50"/>
    </location>
</feature>
<reference evidence="2 3" key="1">
    <citation type="journal article" date="2021" name="MBio">
        <title>Poor Competitiveness of Bradyrhizobium in Pigeon Pea Root Colonization in Indian Soils.</title>
        <authorList>
            <person name="Chalasani D."/>
            <person name="Basu A."/>
            <person name="Pullabhotla S.V.S.R.N."/>
            <person name="Jorrin B."/>
            <person name="Neal A.L."/>
            <person name="Poole P.S."/>
            <person name="Podile A.R."/>
            <person name="Tkacz A."/>
        </authorList>
    </citation>
    <scope>NUCLEOTIDE SEQUENCE [LARGE SCALE GENOMIC DNA]</scope>
    <source>
        <strain evidence="2 3">HU56</strain>
    </source>
</reference>
<keyword evidence="3" id="KW-1185">Reference proteome</keyword>
<keyword evidence="1" id="KW-0812">Transmembrane</keyword>
<keyword evidence="1" id="KW-0472">Membrane</keyword>
<accession>A0ABS7H1H6</accession>
<dbReference type="RefSeq" id="WP_220337435.1">
    <property type="nucleotide sequence ID" value="NZ_JAEUAK010000014.1"/>
</dbReference>
<proteinExistence type="predicted"/>
<evidence type="ECO:0000313" key="3">
    <source>
        <dbReference type="Proteomes" id="UP000717752"/>
    </source>
</evidence>